<protein>
    <submittedName>
        <fullName evidence="1">Uncharacterized protein</fullName>
    </submittedName>
</protein>
<evidence type="ECO:0000313" key="2">
    <source>
        <dbReference type="Proteomes" id="UP000184184"/>
    </source>
</evidence>
<dbReference type="InterPro" id="IPR021799">
    <property type="entry name" value="PIN-like_prokaryotic"/>
</dbReference>
<dbReference type="PANTHER" id="PTHR39550">
    <property type="entry name" value="SLL0658 PROTEIN"/>
    <property type="match status" value="1"/>
</dbReference>
<dbReference type="AlphaFoldDB" id="A0A1M7JX41"/>
<gene>
    <name evidence="1" type="ORF">SAMN05216179_0495</name>
</gene>
<proteinExistence type="predicted"/>
<name>A0A1M7JX41_9BACI</name>
<reference evidence="1 2" key="1">
    <citation type="submission" date="2016-11" db="EMBL/GenBank/DDBJ databases">
        <authorList>
            <person name="Jaros S."/>
            <person name="Januszkiewicz K."/>
            <person name="Wedrychowicz H."/>
        </authorList>
    </citation>
    <scope>NUCLEOTIDE SEQUENCE [LARGE SCALE GENOMIC DNA]</scope>
    <source>
        <strain evidence="1 2">CGMCC 1.10681</strain>
    </source>
</reference>
<dbReference type="OrthoDB" id="2065688at2"/>
<evidence type="ECO:0000313" key="1">
    <source>
        <dbReference type="EMBL" id="SHM57293.1"/>
    </source>
</evidence>
<dbReference type="Proteomes" id="UP000184184">
    <property type="component" value="Unassembled WGS sequence"/>
</dbReference>
<accession>A0A1M7JX41</accession>
<dbReference type="PANTHER" id="PTHR39550:SF1">
    <property type="entry name" value="SLL0658 PROTEIN"/>
    <property type="match status" value="1"/>
</dbReference>
<dbReference type="RefSeq" id="WP_084543329.1">
    <property type="nucleotide sequence ID" value="NZ_FRCZ01000001.1"/>
</dbReference>
<dbReference type="EMBL" id="FRCZ01000001">
    <property type="protein sequence ID" value="SHM57293.1"/>
    <property type="molecule type" value="Genomic_DNA"/>
</dbReference>
<dbReference type="STRING" id="1027249.SAMN05216179_0495"/>
<organism evidence="1 2">
    <name type="scientific">Gracilibacillus kekensis</name>
    <dbReference type="NCBI Taxonomy" id="1027249"/>
    <lineage>
        <taxon>Bacteria</taxon>
        <taxon>Bacillati</taxon>
        <taxon>Bacillota</taxon>
        <taxon>Bacilli</taxon>
        <taxon>Bacillales</taxon>
        <taxon>Bacillaceae</taxon>
        <taxon>Gracilibacillus</taxon>
    </lineage>
</organism>
<sequence length="115" mass="13214">MKTIITNTSPVIALSMINKLHLLWELFDKVYVPEAVIKELTSSSHESDFGRSEILNAIEDQKVIVYSVMDKELVHRMYAKLHYEELETIIGGKELNSDFVLIDERATRDVAKNFS</sequence>
<keyword evidence="2" id="KW-1185">Reference proteome</keyword>
<dbReference type="Pfam" id="PF11848">
    <property type="entry name" value="DUF3368"/>
    <property type="match status" value="1"/>
</dbReference>